<evidence type="ECO:0000313" key="3">
    <source>
        <dbReference type="Proteomes" id="UP001153076"/>
    </source>
</evidence>
<organism evidence="2 3">
    <name type="scientific">Carnegiea gigantea</name>
    <dbReference type="NCBI Taxonomy" id="171969"/>
    <lineage>
        <taxon>Eukaryota</taxon>
        <taxon>Viridiplantae</taxon>
        <taxon>Streptophyta</taxon>
        <taxon>Embryophyta</taxon>
        <taxon>Tracheophyta</taxon>
        <taxon>Spermatophyta</taxon>
        <taxon>Magnoliopsida</taxon>
        <taxon>eudicotyledons</taxon>
        <taxon>Gunneridae</taxon>
        <taxon>Pentapetalae</taxon>
        <taxon>Caryophyllales</taxon>
        <taxon>Cactineae</taxon>
        <taxon>Cactaceae</taxon>
        <taxon>Cactoideae</taxon>
        <taxon>Echinocereeae</taxon>
        <taxon>Carnegiea</taxon>
    </lineage>
</organism>
<dbReference type="AlphaFoldDB" id="A0A9Q1GIC2"/>
<evidence type="ECO:0000313" key="2">
    <source>
        <dbReference type="EMBL" id="KAJ8419769.1"/>
    </source>
</evidence>
<evidence type="ECO:0000256" key="1">
    <source>
        <dbReference type="SAM" id="MobiDB-lite"/>
    </source>
</evidence>
<proteinExistence type="predicted"/>
<keyword evidence="3" id="KW-1185">Reference proteome</keyword>
<sequence length="236" mass="26662">MIHKIPKPNTGTTRLNPEPGRTANNSYMPTSSTDVKLFLQHHNVGMIGLLETKVKYQKDLGSLETQFIHNYSHKDVRPVYSLCCHPAYHKAALPHYVYLQPQSRATETTFVGGVTSNLPLYTGSVCWKCPVQELSSPRLTKLYGVKSTESLLTAHGTRHLTMHLPNFFPLDSQITPQSSFNSQSRQGHPHNSNFAICGPRIRIFRASFQPTCQIQTALALIRLVRHYLAQMRHSLK</sequence>
<protein>
    <submittedName>
        <fullName evidence="2">Uncharacterized protein</fullName>
    </submittedName>
</protein>
<gene>
    <name evidence="2" type="ORF">Cgig2_018598</name>
</gene>
<comment type="caution">
    <text evidence="2">The sequence shown here is derived from an EMBL/GenBank/DDBJ whole genome shotgun (WGS) entry which is preliminary data.</text>
</comment>
<accession>A0A9Q1GIC2</accession>
<reference evidence="2" key="1">
    <citation type="submission" date="2022-04" db="EMBL/GenBank/DDBJ databases">
        <title>Carnegiea gigantea Genome sequencing and assembly v2.</title>
        <authorList>
            <person name="Copetti D."/>
            <person name="Sanderson M.J."/>
            <person name="Burquez A."/>
            <person name="Wojciechowski M.F."/>
        </authorList>
    </citation>
    <scope>NUCLEOTIDE SEQUENCE</scope>
    <source>
        <strain evidence="2">SGP5-SGP5p</strain>
        <tissue evidence="2">Aerial part</tissue>
    </source>
</reference>
<dbReference type="Proteomes" id="UP001153076">
    <property type="component" value="Unassembled WGS sequence"/>
</dbReference>
<name>A0A9Q1GIC2_9CARY</name>
<dbReference type="EMBL" id="JAKOGI010004461">
    <property type="protein sequence ID" value="KAJ8419769.1"/>
    <property type="molecule type" value="Genomic_DNA"/>
</dbReference>
<feature type="region of interest" description="Disordered" evidence="1">
    <location>
        <begin position="1"/>
        <end position="25"/>
    </location>
</feature>